<evidence type="ECO:0000256" key="1">
    <source>
        <dbReference type="SAM" id="Phobius"/>
    </source>
</evidence>
<protein>
    <submittedName>
        <fullName evidence="2">Uncharacterized protein</fullName>
    </submittedName>
</protein>
<gene>
    <name evidence="2" type="ORF">EV211_10839</name>
</gene>
<proteinExistence type="predicted"/>
<dbReference type="OrthoDB" id="2413078at2"/>
<reference evidence="2 3" key="1">
    <citation type="submission" date="2019-03" db="EMBL/GenBank/DDBJ databases">
        <title>Genomic Encyclopedia of Type Strains, Phase IV (KMG-IV): sequencing the most valuable type-strain genomes for metagenomic binning, comparative biology and taxonomic classification.</title>
        <authorList>
            <person name="Goeker M."/>
        </authorList>
    </citation>
    <scope>NUCLEOTIDE SEQUENCE [LARGE SCALE GENOMIC DNA]</scope>
    <source>
        <strain evidence="2 3">DSM 28287</strain>
    </source>
</reference>
<dbReference type="Proteomes" id="UP000295500">
    <property type="component" value="Unassembled WGS sequence"/>
</dbReference>
<feature type="transmembrane region" description="Helical" evidence="1">
    <location>
        <begin position="57"/>
        <end position="75"/>
    </location>
</feature>
<evidence type="ECO:0000313" key="2">
    <source>
        <dbReference type="EMBL" id="TDP58094.1"/>
    </source>
</evidence>
<organism evidence="2 3">
    <name type="scientific">Aminicella lysinilytica</name>
    <dbReference type="NCBI Taxonomy" id="433323"/>
    <lineage>
        <taxon>Bacteria</taxon>
        <taxon>Bacillati</taxon>
        <taxon>Bacillota</taxon>
        <taxon>Clostridia</taxon>
        <taxon>Peptostreptococcales</taxon>
        <taxon>Anaerovoracaceae</taxon>
        <taxon>Aminicella</taxon>
    </lineage>
</organism>
<sequence>MLYLTSSFILVVAMAGVEFLIGYKCRNPIFGLIIPINLVALYVFLSVKSLIVRDPLLILMFIMLLTGVTGAWFSGRQSRRNI</sequence>
<keyword evidence="3" id="KW-1185">Reference proteome</keyword>
<dbReference type="RefSeq" id="WP_133528023.1">
    <property type="nucleotide sequence ID" value="NZ_SNXO01000008.1"/>
</dbReference>
<keyword evidence="1" id="KW-0812">Transmembrane</keyword>
<feature type="transmembrane region" description="Helical" evidence="1">
    <location>
        <begin position="6"/>
        <end position="23"/>
    </location>
</feature>
<evidence type="ECO:0000313" key="3">
    <source>
        <dbReference type="Proteomes" id="UP000295500"/>
    </source>
</evidence>
<name>A0A4R6Q6J7_9FIRM</name>
<keyword evidence="1" id="KW-1133">Transmembrane helix</keyword>
<comment type="caution">
    <text evidence="2">The sequence shown here is derived from an EMBL/GenBank/DDBJ whole genome shotgun (WGS) entry which is preliminary data.</text>
</comment>
<dbReference type="EMBL" id="SNXO01000008">
    <property type="protein sequence ID" value="TDP58094.1"/>
    <property type="molecule type" value="Genomic_DNA"/>
</dbReference>
<keyword evidence="1" id="KW-0472">Membrane</keyword>
<dbReference type="AlphaFoldDB" id="A0A4R6Q6J7"/>
<accession>A0A4R6Q6J7</accession>
<feature type="transmembrane region" description="Helical" evidence="1">
    <location>
        <begin position="30"/>
        <end position="51"/>
    </location>
</feature>